<sequence length="350" mass="37354">MRITFVLPTPIRIPMGGAKVVYEHARGLAARGHVVKVVAPKQETRSPIALARRAAVAVRDRIHGVAGEHAYSASGVETIDLPNPSGASFPKADVTIATGVQTAPWVARLPPEAGRSLYFVQGDETFVRPDARESWHLGMPLITCASWLAREMEAVGLEPLAVIPNAIDPSEFSVDVPLHARPAQIIALYHRHPVKGPDVLIGALETIRRQRSDVGADVFCARPPSHALPDWVSVHVRPAPRLLRALYNGAPVLLHPSRSEGWPLVPMEAAACGCVVVASANPGVGEYLASGESMLTAGIGDGEGLGEAALNVMSNPTLRSRLSQAGQQAVANYLWRESTDRLEAVLQDLG</sequence>
<keyword evidence="1" id="KW-0808">Transferase</keyword>
<dbReference type="OrthoDB" id="9797829at2"/>
<protein>
    <recommendedName>
        <fullName evidence="2">Glycosyl transferase family 1 domain-containing protein</fullName>
    </recommendedName>
</protein>
<name>A0A259TYT9_9BACT</name>
<dbReference type="PANTHER" id="PTHR46401:SF2">
    <property type="entry name" value="GLYCOSYLTRANSFERASE WBBK-RELATED"/>
    <property type="match status" value="1"/>
</dbReference>
<dbReference type="Proteomes" id="UP000216446">
    <property type="component" value="Unassembled WGS sequence"/>
</dbReference>
<accession>A0A259TYT9</accession>
<feature type="domain" description="Glycosyl transferase family 1" evidence="2">
    <location>
        <begin position="185"/>
        <end position="328"/>
    </location>
</feature>
<dbReference type="GO" id="GO:0016757">
    <property type="term" value="F:glycosyltransferase activity"/>
    <property type="evidence" value="ECO:0007669"/>
    <property type="project" value="InterPro"/>
</dbReference>
<comment type="caution">
    <text evidence="3">The sequence shown here is derived from an EMBL/GenBank/DDBJ whole genome shotgun (WGS) entry which is preliminary data.</text>
</comment>
<dbReference type="CDD" id="cd03801">
    <property type="entry name" value="GT4_PimA-like"/>
    <property type="match status" value="1"/>
</dbReference>
<organism evidence="3 4">
    <name type="scientific">Rubricoccus marinus</name>
    <dbReference type="NCBI Taxonomy" id="716817"/>
    <lineage>
        <taxon>Bacteria</taxon>
        <taxon>Pseudomonadati</taxon>
        <taxon>Rhodothermota</taxon>
        <taxon>Rhodothermia</taxon>
        <taxon>Rhodothermales</taxon>
        <taxon>Rubricoccaceae</taxon>
        <taxon>Rubricoccus</taxon>
    </lineage>
</organism>
<dbReference type="RefSeq" id="WP_094547388.1">
    <property type="nucleotide sequence ID" value="NZ_MQWB01000001.1"/>
</dbReference>
<evidence type="ECO:0000259" key="2">
    <source>
        <dbReference type="Pfam" id="PF00534"/>
    </source>
</evidence>
<dbReference type="EMBL" id="MQWB01000001">
    <property type="protein sequence ID" value="OZC02787.1"/>
    <property type="molecule type" value="Genomic_DNA"/>
</dbReference>
<dbReference type="InterPro" id="IPR001296">
    <property type="entry name" value="Glyco_trans_1"/>
</dbReference>
<dbReference type="SUPFAM" id="SSF53756">
    <property type="entry name" value="UDP-Glycosyltransferase/glycogen phosphorylase"/>
    <property type="match status" value="1"/>
</dbReference>
<gene>
    <name evidence="3" type="ORF">BSZ36_07250</name>
</gene>
<dbReference type="AlphaFoldDB" id="A0A259TYT9"/>
<proteinExistence type="predicted"/>
<dbReference type="PANTHER" id="PTHR46401">
    <property type="entry name" value="GLYCOSYLTRANSFERASE WBBK-RELATED"/>
    <property type="match status" value="1"/>
</dbReference>
<dbReference type="GO" id="GO:0009103">
    <property type="term" value="P:lipopolysaccharide biosynthetic process"/>
    <property type="evidence" value="ECO:0007669"/>
    <property type="project" value="TreeGrafter"/>
</dbReference>
<dbReference type="Gene3D" id="3.40.50.11090">
    <property type="match status" value="1"/>
</dbReference>
<evidence type="ECO:0000256" key="1">
    <source>
        <dbReference type="ARBA" id="ARBA00022679"/>
    </source>
</evidence>
<reference evidence="3 4" key="1">
    <citation type="submission" date="2016-11" db="EMBL/GenBank/DDBJ databases">
        <title>Study of marine rhodopsin-containing bacteria.</title>
        <authorList>
            <person name="Yoshizawa S."/>
            <person name="Kumagai Y."/>
            <person name="Kogure K."/>
        </authorList>
    </citation>
    <scope>NUCLEOTIDE SEQUENCE [LARGE SCALE GENOMIC DNA]</scope>
    <source>
        <strain evidence="3 4">SG-29</strain>
    </source>
</reference>
<dbReference type="Gene3D" id="3.40.50.2000">
    <property type="entry name" value="Glycogen Phosphorylase B"/>
    <property type="match status" value="1"/>
</dbReference>
<evidence type="ECO:0000313" key="4">
    <source>
        <dbReference type="Proteomes" id="UP000216446"/>
    </source>
</evidence>
<keyword evidence="4" id="KW-1185">Reference proteome</keyword>
<dbReference type="InParanoid" id="A0A259TYT9"/>
<dbReference type="Pfam" id="PF00534">
    <property type="entry name" value="Glycos_transf_1"/>
    <property type="match status" value="1"/>
</dbReference>
<evidence type="ECO:0000313" key="3">
    <source>
        <dbReference type="EMBL" id="OZC02787.1"/>
    </source>
</evidence>